<dbReference type="Proteomes" id="UP000295525">
    <property type="component" value="Unassembled WGS sequence"/>
</dbReference>
<evidence type="ECO:0000256" key="5">
    <source>
        <dbReference type="ARBA" id="ARBA00023136"/>
    </source>
</evidence>
<organism evidence="7 8">
    <name type="scientific">Paralcaligenes ureilyticus</name>
    <dbReference type="NCBI Taxonomy" id="627131"/>
    <lineage>
        <taxon>Bacteria</taxon>
        <taxon>Pseudomonadati</taxon>
        <taxon>Pseudomonadota</taxon>
        <taxon>Betaproteobacteria</taxon>
        <taxon>Burkholderiales</taxon>
        <taxon>Alcaligenaceae</taxon>
        <taxon>Paralcaligenes</taxon>
    </lineage>
</organism>
<comment type="subcellular location">
    <subcellularLocation>
        <location evidence="1">Cell membrane</location>
        <topology evidence="1">Multi-pass membrane protein</topology>
    </subcellularLocation>
</comment>
<protein>
    <submittedName>
        <fullName evidence="7">Amino acid/amide ABC transporter membrane protein 2 (HAAT family)</fullName>
    </submittedName>
</protein>
<sequence length="319" mass="33891">MHAATTPRFIGPMLWVAVAVVVMPLVLQSTSLATEVLVFALGALSVTFLAGQIGLLSFGQGLFFGIGAYGSGMLAKLLSVGTSGSLLVGMLVAAAVGCVVGFMITHRKGVSFVMLTLAFAQMGFFIMTMFSSVTGGENGLLDIPRTPLLGGLFPLHDGYTIYVFIAFVYLIALMAVWRVVHSPAGSVLAGIRENESRIQALGYNARRYKAFAFAFAGAIAGLAGSLHTTFLGFVPPNVIQLEMSQQLLVMAIIGGTGSPFGALLGSMFYVVLSNVIASFWPRWMIIIALLLVTVVLFLRGGLLEIGQTIQKKLLKRTSR</sequence>
<feature type="transmembrane region" description="Helical" evidence="6">
    <location>
        <begin position="86"/>
        <end position="105"/>
    </location>
</feature>
<dbReference type="AlphaFoldDB" id="A0A4R3M8F5"/>
<accession>A0A4R3M8F5</accession>
<feature type="transmembrane region" description="Helical" evidence="6">
    <location>
        <begin position="247"/>
        <end position="271"/>
    </location>
</feature>
<gene>
    <name evidence="7" type="ORF">EDC26_103279</name>
</gene>
<keyword evidence="5 6" id="KW-0472">Membrane</keyword>
<dbReference type="Pfam" id="PF02653">
    <property type="entry name" value="BPD_transp_2"/>
    <property type="match status" value="1"/>
</dbReference>
<dbReference type="EMBL" id="SMAJ01000003">
    <property type="protein sequence ID" value="TCT09660.1"/>
    <property type="molecule type" value="Genomic_DNA"/>
</dbReference>
<feature type="transmembrane region" description="Helical" evidence="6">
    <location>
        <begin position="36"/>
        <end position="55"/>
    </location>
</feature>
<evidence type="ECO:0000313" key="8">
    <source>
        <dbReference type="Proteomes" id="UP000295525"/>
    </source>
</evidence>
<evidence type="ECO:0000256" key="6">
    <source>
        <dbReference type="SAM" id="Phobius"/>
    </source>
</evidence>
<dbReference type="CDD" id="cd06581">
    <property type="entry name" value="TM_PBP1_LivM_like"/>
    <property type="match status" value="1"/>
</dbReference>
<dbReference type="RefSeq" id="WP_132580443.1">
    <property type="nucleotide sequence ID" value="NZ_SMAJ01000003.1"/>
</dbReference>
<dbReference type="GO" id="GO:0005886">
    <property type="term" value="C:plasma membrane"/>
    <property type="evidence" value="ECO:0007669"/>
    <property type="project" value="UniProtKB-SubCell"/>
</dbReference>
<evidence type="ECO:0000256" key="3">
    <source>
        <dbReference type="ARBA" id="ARBA00022692"/>
    </source>
</evidence>
<feature type="transmembrane region" description="Helical" evidence="6">
    <location>
        <begin position="159"/>
        <end position="180"/>
    </location>
</feature>
<dbReference type="PANTHER" id="PTHR30482:SF17">
    <property type="entry name" value="ABC TRANSPORTER ATP-BINDING PROTEIN"/>
    <property type="match status" value="1"/>
</dbReference>
<dbReference type="InterPro" id="IPR001851">
    <property type="entry name" value="ABC_transp_permease"/>
</dbReference>
<feature type="transmembrane region" description="Helical" evidence="6">
    <location>
        <begin position="283"/>
        <end position="302"/>
    </location>
</feature>
<keyword evidence="2" id="KW-1003">Cell membrane</keyword>
<feature type="transmembrane region" description="Helical" evidence="6">
    <location>
        <begin position="112"/>
        <end position="133"/>
    </location>
</feature>
<dbReference type="InterPro" id="IPR043428">
    <property type="entry name" value="LivM-like"/>
</dbReference>
<comment type="caution">
    <text evidence="7">The sequence shown here is derived from an EMBL/GenBank/DDBJ whole genome shotgun (WGS) entry which is preliminary data.</text>
</comment>
<dbReference type="PANTHER" id="PTHR30482">
    <property type="entry name" value="HIGH-AFFINITY BRANCHED-CHAIN AMINO ACID TRANSPORT SYSTEM PERMEASE"/>
    <property type="match status" value="1"/>
</dbReference>
<dbReference type="GO" id="GO:0015658">
    <property type="term" value="F:branched-chain amino acid transmembrane transporter activity"/>
    <property type="evidence" value="ECO:0007669"/>
    <property type="project" value="InterPro"/>
</dbReference>
<keyword evidence="8" id="KW-1185">Reference proteome</keyword>
<keyword evidence="4 6" id="KW-1133">Transmembrane helix</keyword>
<evidence type="ECO:0000256" key="1">
    <source>
        <dbReference type="ARBA" id="ARBA00004651"/>
    </source>
</evidence>
<evidence type="ECO:0000256" key="4">
    <source>
        <dbReference type="ARBA" id="ARBA00022989"/>
    </source>
</evidence>
<name>A0A4R3M8F5_9BURK</name>
<feature type="transmembrane region" description="Helical" evidence="6">
    <location>
        <begin position="12"/>
        <end position="30"/>
    </location>
</feature>
<evidence type="ECO:0000313" key="7">
    <source>
        <dbReference type="EMBL" id="TCT09660.1"/>
    </source>
</evidence>
<evidence type="ECO:0000256" key="2">
    <source>
        <dbReference type="ARBA" id="ARBA00022475"/>
    </source>
</evidence>
<dbReference type="OrthoDB" id="8846334at2"/>
<proteinExistence type="predicted"/>
<keyword evidence="3 6" id="KW-0812">Transmembrane</keyword>
<feature type="transmembrane region" description="Helical" evidence="6">
    <location>
        <begin position="210"/>
        <end position="235"/>
    </location>
</feature>
<reference evidence="7 8" key="1">
    <citation type="submission" date="2019-03" db="EMBL/GenBank/DDBJ databases">
        <title>Genomic Encyclopedia of Type Strains, Phase IV (KMG-IV): sequencing the most valuable type-strain genomes for metagenomic binning, comparative biology and taxonomic classification.</title>
        <authorList>
            <person name="Goeker M."/>
        </authorList>
    </citation>
    <scope>NUCLEOTIDE SEQUENCE [LARGE SCALE GENOMIC DNA]</scope>
    <source>
        <strain evidence="7 8">DSM 24591</strain>
    </source>
</reference>